<dbReference type="Gene3D" id="3.10.450.10">
    <property type="match status" value="1"/>
</dbReference>
<organism evidence="5">
    <name type="scientific">Davidia involucrata</name>
    <name type="common">Dove tree</name>
    <dbReference type="NCBI Taxonomy" id="16924"/>
    <lineage>
        <taxon>Eukaryota</taxon>
        <taxon>Viridiplantae</taxon>
        <taxon>Streptophyta</taxon>
        <taxon>Embryophyta</taxon>
        <taxon>Tracheophyta</taxon>
        <taxon>Spermatophyta</taxon>
        <taxon>Magnoliopsida</taxon>
        <taxon>eudicotyledons</taxon>
        <taxon>Gunneridae</taxon>
        <taxon>Pentapetalae</taxon>
        <taxon>asterids</taxon>
        <taxon>Cornales</taxon>
        <taxon>Nyssaceae</taxon>
        <taxon>Davidia</taxon>
    </lineage>
</organism>
<dbReference type="InterPro" id="IPR027214">
    <property type="entry name" value="Cystatin"/>
</dbReference>
<evidence type="ECO:0000259" key="4">
    <source>
        <dbReference type="SMART" id="SM00043"/>
    </source>
</evidence>
<accession>A0A5B7BU67</accession>
<dbReference type="InterPro" id="IPR046350">
    <property type="entry name" value="Cystatin_sf"/>
</dbReference>
<proteinExistence type="inferred from homology"/>
<dbReference type="EMBL" id="GHES01041435">
    <property type="protein sequence ID" value="MPA71994.1"/>
    <property type="molecule type" value="Transcribed_RNA"/>
</dbReference>
<dbReference type="InterPro" id="IPR000010">
    <property type="entry name" value="Cystatin_dom"/>
</dbReference>
<gene>
    <name evidence="5" type="ORF">Din_041435</name>
</gene>
<evidence type="ECO:0000313" key="5">
    <source>
        <dbReference type="EMBL" id="MPA71994.1"/>
    </source>
</evidence>
<dbReference type="AlphaFoldDB" id="A0A5B7BU67"/>
<dbReference type="GO" id="GO:0004869">
    <property type="term" value="F:cysteine-type endopeptidase inhibitor activity"/>
    <property type="evidence" value="ECO:0007669"/>
    <property type="project" value="UniProtKB-KW"/>
</dbReference>
<dbReference type="PANTHER" id="PTHR11413:SF110">
    <property type="entry name" value="CYSTEINE PROTEINASE INHIBITOR 6"/>
    <property type="match status" value="1"/>
</dbReference>
<dbReference type="PANTHER" id="PTHR11413">
    <property type="entry name" value="CYSTATIN FAMILY MEMBER"/>
    <property type="match status" value="1"/>
</dbReference>
<sequence length="190" mass="21299">MALRFILLGSRVKTSAYPKMGLWGPLNQNLWNSSSSSSSSSCYLHRHWSSILPTTGDGIKPVDDTVLCGGTNIYKGAQTDDWIISLAKFAVDKQNENQNVHLQFVRVVGASHAGLSSCLYYITLEATDARKQKIYHTVVWLQLWKNLMELLVWKPVSDALSAVGVKRGDLKLHEAVMLYMNQTKKDFPLI</sequence>
<evidence type="ECO:0000256" key="2">
    <source>
        <dbReference type="ARBA" id="ARBA00022704"/>
    </source>
</evidence>
<name>A0A5B7BU67_DAVIN</name>
<dbReference type="SMART" id="SM00043">
    <property type="entry name" value="CY"/>
    <property type="match status" value="1"/>
</dbReference>
<feature type="domain" description="Cystatin" evidence="4">
    <location>
        <begin position="72"/>
        <end position="156"/>
    </location>
</feature>
<comment type="similarity">
    <text evidence="3">Belongs to the cystatin family. Phytocystatin subfamily.</text>
</comment>
<keyword evidence="1 3" id="KW-0646">Protease inhibitor</keyword>
<dbReference type="Pfam" id="PF16845">
    <property type="entry name" value="SQAPI"/>
    <property type="match status" value="1"/>
</dbReference>
<keyword evidence="2 3" id="KW-0789">Thiol protease inhibitor</keyword>
<dbReference type="CDD" id="cd00042">
    <property type="entry name" value="CY"/>
    <property type="match status" value="1"/>
</dbReference>
<dbReference type="SUPFAM" id="SSF54403">
    <property type="entry name" value="Cystatin/monellin"/>
    <property type="match status" value="1"/>
</dbReference>
<evidence type="ECO:0000256" key="3">
    <source>
        <dbReference type="RuleBase" id="RU362130"/>
    </source>
</evidence>
<evidence type="ECO:0000256" key="1">
    <source>
        <dbReference type="ARBA" id="ARBA00022690"/>
    </source>
</evidence>
<reference evidence="5" key="1">
    <citation type="submission" date="2019-08" db="EMBL/GenBank/DDBJ databases">
        <title>Reference gene set and small RNA set construction with multiple tissues from Davidia involucrata Baill.</title>
        <authorList>
            <person name="Yang H."/>
            <person name="Zhou C."/>
            <person name="Li G."/>
            <person name="Wang J."/>
            <person name="Gao P."/>
            <person name="Wang M."/>
            <person name="Wang R."/>
            <person name="Zhao Y."/>
        </authorList>
    </citation>
    <scope>NUCLEOTIDE SEQUENCE</scope>
    <source>
        <tissue evidence="5">Mixed with DoveR01_LX</tissue>
    </source>
</reference>
<protein>
    <recommendedName>
        <fullName evidence="3">Cysteine proteinase inhibitor</fullName>
    </recommendedName>
</protein>